<dbReference type="RefSeq" id="WP_011368368.1">
    <property type="nucleotide sequence ID" value="NC_007519.1"/>
</dbReference>
<keyword evidence="7 11" id="KW-0573">Peptidoglycan synthesis</keyword>
<dbReference type="GO" id="GO:0009252">
    <property type="term" value="P:peptidoglycan biosynthetic process"/>
    <property type="evidence" value="ECO:0007669"/>
    <property type="project" value="UniProtKB-UniRule"/>
</dbReference>
<evidence type="ECO:0000256" key="10">
    <source>
        <dbReference type="ARBA" id="ARBA00023316"/>
    </source>
</evidence>
<keyword evidence="4 11" id="KW-0808">Transferase</keyword>
<dbReference type="PANTHER" id="PTHR30400">
    <property type="entry name" value="MONOFUNCTIONAL BIOSYNTHETIC PEPTIDOGLYCAN TRANSGLYCOSYLASE"/>
    <property type="match status" value="1"/>
</dbReference>
<gene>
    <name evidence="11" type="primary">mtgA</name>
    <name evidence="13" type="ordered locus">Dde_2516</name>
</gene>
<feature type="domain" description="Glycosyl transferase family 51" evidence="12">
    <location>
        <begin position="66"/>
        <end position="231"/>
    </location>
</feature>
<accession>Q30YD3</accession>
<evidence type="ECO:0000256" key="1">
    <source>
        <dbReference type="ARBA" id="ARBA00022475"/>
    </source>
</evidence>
<dbReference type="KEGG" id="dde:Dde_2516"/>
<keyword evidence="5 11" id="KW-0812">Transmembrane</keyword>
<comment type="similarity">
    <text evidence="11">Belongs to the glycosyltransferase 51 family.</text>
</comment>
<keyword evidence="14" id="KW-1185">Reference proteome</keyword>
<dbReference type="CAZy" id="GT51">
    <property type="family name" value="Glycosyltransferase Family 51"/>
</dbReference>
<dbReference type="EC" id="2.4.99.28" evidence="11"/>
<protein>
    <recommendedName>
        <fullName evidence="11">Biosynthetic peptidoglycan transglycosylase</fullName>
        <ecNumber evidence="11">2.4.99.28</ecNumber>
    </recommendedName>
    <alternativeName>
        <fullName evidence="11">Glycan polymerase</fullName>
    </alternativeName>
    <alternativeName>
        <fullName evidence="11">Peptidoglycan glycosyltransferase MtgA</fullName>
        <shortName evidence="11">PGT</shortName>
    </alternativeName>
</protein>
<dbReference type="InterPro" id="IPR001264">
    <property type="entry name" value="Glyco_trans_51"/>
</dbReference>
<evidence type="ECO:0000256" key="7">
    <source>
        <dbReference type="ARBA" id="ARBA00022984"/>
    </source>
</evidence>
<dbReference type="UniPathway" id="UPA00219"/>
<dbReference type="Proteomes" id="UP000002710">
    <property type="component" value="Chromosome"/>
</dbReference>
<proteinExistence type="inferred from homology"/>
<dbReference type="SUPFAM" id="SSF53955">
    <property type="entry name" value="Lysozyme-like"/>
    <property type="match status" value="1"/>
</dbReference>
<dbReference type="GO" id="GO:0008360">
    <property type="term" value="P:regulation of cell shape"/>
    <property type="evidence" value="ECO:0007669"/>
    <property type="project" value="UniProtKB-KW"/>
</dbReference>
<dbReference type="GO" id="GO:0009274">
    <property type="term" value="C:peptidoglycan-based cell wall"/>
    <property type="evidence" value="ECO:0007669"/>
    <property type="project" value="InterPro"/>
</dbReference>
<evidence type="ECO:0000313" key="14">
    <source>
        <dbReference type="Proteomes" id="UP000002710"/>
    </source>
</evidence>
<keyword evidence="3 11" id="KW-0328">Glycosyltransferase</keyword>
<dbReference type="InterPro" id="IPR023346">
    <property type="entry name" value="Lysozyme-like_dom_sf"/>
</dbReference>
<organism evidence="13 14">
    <name type="scientific">Oleidesulfovibrio alaskensis (strain ATCC BAA-1058 / DSM 17464 / G20)</name>
    <name type="common">Desulfovibrio alaskensis</name>
    <dbReference type="NCBI Taxonomy" id="207559"/>
    <lineage>
        <taxon>Bacteria</taxon>
        <taxon>Pseudomonadati</taxon>
        <taxon>Thermodesulfobacteriota</taxon>
        <taxon>Desulfovibrionia</taxon>
        <taxon>Desulfovibrionales</taxon>
        <taxon>Desulfovibrionaceae</taxon>
        <taxon>Oleidesulfovibrio</taxon>
    </lineage>
</organism>
<dbReference type="HOGENOM" id="CLU_006354_1_0_7"/>
<comment type="subcellular location">
    <subcellularLocation>
        <location evidence="11">Cell inner membrane</location>
        <topology evidence="11">Single-pass membrane protein</topology>
    </subcellularLocation>
</comment>
<evidence type="ECO:0000259" key="12">
    <source>
        <dbReference type="Pfam" id="PF00912"/>
    </source>
</evidence>
<evidence type="ECO:0000313" key="13">
    <source>
        <dbReference type="EMBL" id="ABB39313.1"/>
    </source>
</evidence>
<comment type="function">
    <text evidence="11">Peptidoglycan polymerase that catalyzes glycan chain elongation from lipid-linked precursors.</text>
</comment>
<dbReference type="GO" id="GO:0005886">
    <property type="term" value="C:plasma membrane"/>
    <property type="evidence" value="ECO:0007669"/>
    <property type="project" value="UniProtKB-SubCell"/>
</dbReference>
<sequence length="236" mass="26734">MGDAGVTVRRVLKTFVLAALVVLPVMAADVLRFAFWPDVAVLKKENPAATEYMRFRESLAERPVPKLRWVPLGQISPWLVRAVTIAEDDRFWDHEGFDTEGMRQAFLRNLREGRLAAGGSSISQQLAKNLYLSPDRTLSRKLKEALLTWRLEATLSKRRILEIYLNVIEWGDGIYGINAASRHFFGVEPAALSPAQSARLASVLPAPRRYSPVSDSGYVTAKSRVILRRMQRRSWR</sequence>
<keyword evidence="9 11" id="KW-0472">Membrane</keyword>
<keyword evidence="8 11" id="KW-1133">Transmembrane helix</keyword>
<comment type="catalytic activity">
    <reaction evidence="11">
        <text>[GlcNAc-(1-&gt;4)-Mur2Ac(oyl-L-Ala-gamma-D-Glu-L-Lys-D-Ala-D-Ala)](n)-di-trans,octa-cis-undecaprenyl diphosphate + beta-D-GlcNAc-(1-&gt;4)-Mur2Ac(oyl-L-Ala-gamma-D-Glu-L-Lys-D-Ala-D-Ala)-di-trans,octa-cis-undecaprenyl diphosphate = [GlcNAc-(1-&gt;4)-Mur2Ac(oyl-L-Ala-gamma-D-Glu-L-Lys-D-Ala-D-Ala)](n+1)-di-trans,octa-cis-undecaprenyl diphosphate + di-trans,octa-cis-undecaprenyl diphosphate + H(+)</text>
        <dbReference type="Rhea" id="RHEA:23708"/>
        <dbReference type="Rhea" id="RHEA-COMP:9602"/>
        <dbReference type="Rhea" id="RHEA-COMP:9603"/>
        <dbReference type="ChEBI" id="CHEBI:15378"/>
        <dbReference type="ChEBI" id="CHEBI:58405"/>
        <dbReference type="ChEBI" id="CHEBI:60033"/>
        <dbReference type="ChEBI" id="CHEBI:78435"/>
        <dbReference type="EC" id="2.4.99.28"/>
    </reaction>
</comment>
<dbReference type="STRING" id="207559.Dde_2516"/>
<keyword evidence="10 11" id="KW-0961">Cell wall biogenesis/degradation</keyword>
<dbReference type="InterPro" id="IPR011812">
    <property type="entry name" value="Pep_trsgly"/>
</dbReference>
<dbReference type="GO" id="GO:0016763">
    <property type="term" value="F:pentosyltransferase activity"/>
    <property type="evidence" value="ECO:0007669"/>
    <property type="project" value="InterPro"/>
</dbReference>
<keyword evidence="2 11" id="KW-0997">Cell inner membrane</keyword>
<comment type="pathway">
    <text evidence="11">Cell wall biogenesis; peptidoglycan biosynthesis.</text>
</comment>
<evidence type="ECO:0000256" key="6">
    <source>
        <dbReference type="ARBA" id="ARBA00022960"/>
    </source>
</evidence>
<keyword evidence="6 11" id="KW-0133">Cell shape</keyword>
<dbReference type="InterPro" id="IPR036950">
    <property type="entry name" value="PBP_transglycosylase"/>
</dbReference>
<dbReference type="GO" id="GO:0071555">
    <property type="term" value="P:cell wall organization"/>
    <property type="evidence" value="ECO:0007669"/>
    <property type="project" value="UniProtKB-KW"/>
</dbReference>
<dbReference type="GO" id="GO:0008955">
    <property type="term" value="F:peptidoglycan glycosyltransferase activity"/>
    <property type="evidence" value="ECO:0007669"/>
    <property type="project" value="UniProtKB-UniRule"/>
</dbReference>
<dbReference type="Gene3D" id="1.10.3810.10">
    <property type="entry name" value="Biosynthetic peptidoglycan transglycosylase-like"/>
    <property type="match status" value="1"/>
</dbReference>
<evidence type="ECO:0000256" key="8">
    <source>
        <dbReference type="ARBA" id="ARBA00022989"/>
    </source>
</evidence>
<dbReference type="eggNOG" id="COG0744">
    <property type="taxonomic scope" value="Bacteria"/>
</dbReference>
<name>Q30YD3_OLEA2</name>
<evidence type="ECO:0000256" key="2">
    <source>
        <dbReference type="ARBA" id="ARBA00022519"/>
    </source>
</evidence>
<dbReference type="AlphaFoldDB" id="Q30YD3"/>
<evidence type="ECO:0000256" key="9">
    <source>
        <dbReference type="ARBA" id="ARBA00023136"/>
    </source>
</evidence>
<evidence type="ECO:0000256" key="5">
    <source>
        <dbReference type="ARBA" id="ARBA00022692"/>
    </source>
</evidence>
<dbReference type="EMBL" id="CP000112">
    <property type="protein sequence ID" value="ABB39313.1"/>
    <property type="molecule type" value="Genomic_DNA"/>
</dbReference>
<dbReference type="NCBIfam" id="TIGR02070">
    <property type="entry name" value="mono_pep_trsgly"/>
    <property type="match status" value="1"/>
</dbReference>
<evidence type="ECO:0000256" key="11">
    <source>
        <dbReference type="HAMAP-Rule" id="MF_00766"/>
    </source>
</evidence>
<evidence type="ECO:0000256" key="4">
    <source>
        <dbReference type="ARBA" id="ARBA00022679"/>
    </source>
</evidence>
<evidence type="ECO:0000256" key="3">
    <source>
        <dbReference type="ARBA" id="ARBA00022676"/>
    </source>
</evidence>
<keyword evidence="1 11" id="KW-1003">Cell membrane</keyword>
<dbReference type="HAMAP" id="MF_00766">
    <property type="entry name" value="PGT_MtgA"/>
    <property type="match status" value="1"/>
</dbReference>
<dbReference type="Pfam" id="PF00912">
    <property type="entry name" value="Transgly"/>
    <property type="match status" value="1"/>
</dbReference>
<reference evidence="13 14" key="1">
    <citation type="journal article" date="2011" name="J. Bacteriol.">
        <title>Complete genome sequence and updated annotation of Desulfovibrio alaskensis G20.</title>
        <authorList>
            <person name="Hauser L.J."/>
            <person name="Land M.L."/>
            <person name="Brown S.D."/>
            <person name="Larimer F."/>
            <person name="Keller K.L."/>
            <person name="Rapp-Giles B.J."/>
            <person name="Price M.N."/>
            <person name="Lin M."/>
            <person name="Bruce D.C."/>
            <person name="Detter J.C."/>
            <person name="Tapia R."/>
            <person name="Han C.S."/>
            <person name="Goodwin L.A."/>
            <person name="Cheng J.F."/>
            <person name="Pitluck S."/>
            <person name="Copeland A."/>
            <person name="Lucas S."/>
            <person name="Nolan M."/>
            <person name="Lapidus A.L."/>
            <person name="Palumbo A.V."/>
            <person name="Wall J.D."/>
        </authorList>
    </citation>
    <scope>NUCLEOTIDE SEQUENCE [LARGE SCALE GENOMIC DNA]</scope>
    <source>
        <strain evidence="14">ATCC BAA 1058 / DSM 17464 / G20</strain>
    </source>
</reference>
<dbReference type="PANTHER" id="PTHR30400:SF0">
    <property type="entry name" value="BIOSYNTHETIC PEPTIDOGLYCAN TRANSGLYCOSYLASE"/>
    <property type="match status" value="1"/>
</dbReference>